<evidence type="ECO:0000313" key="2">
    <source>
        <dbReference type="Proteomes" id="UP000323439"/>
    </source>
</evidence>
<dbReference type="EMBL" id="FMXB01000026">
    <property type="protein sequence ID" value="SDA70342.1"/>
    <property type="molecule type" value="Genomic_DNA"/>
</dbReference>
<sequence length="98" mass="11608">MSVRAYLEKNLEIESNNEELIITKTLKRTPTFNVTRQPEIFELFCEYGEDYTNDDCVGEISISKSEWEKVPKDRLPKKTVNQINKDFQSRDEITYHCL</sequence>
<proteinExistence type="predicted"/>
<reference evidence="1 2" key="1">
    <citation type="submission" date="2016-10" db="EMBL/GenBank/DDBJ databases">
        <authorList>
            <person name="Varghese N."/>
            <person name="Submissions S."/>
        </authorList>
    </citation>
    <scope>NUCLEOTIDE SEQUENCE [LARGE SCALE GENOMIC DNA]</scope>
    <source>
        <strain evidence="1 2">DSM 16643</strain>
    </source>
</reference>
<keyword evidence="2" id="KW-1185">Reference proteome</keyword>
<dbReference type="AlphaFoldDB" id="A0A1G5XJ41"/>
<gene>
    <name evidence="1" type="ORF">SAMN02910315_02299</name>
</gene>
<dbReference type="Proteomes" id="UP000323439">
    <property type="component" value="Unassembled WGS sequence"/>
</dbReference>
<dbReference type="RefSeq" id="WP_149732776.1">
    <property type="nucleotide sequence ID" value="NZ_FMXB01000026.1"/>
</dbReference>
<evidence type="ECO:0000313" key="1">
    <source>
        <dbReference type="EMBL" id="SDA70342.1"/>
    </source>
</evidence>
<name>A0A1G5XJ41_9EURY</name>
<organism evidence="1 2">
    <name type="scientific">Methanobrevibacter millerae</name>
    <dbReference type="NCBI Taxonomy" id="230361"/>
    <lineage>
        <taxon>Archaea</taxon>
        <taxon>Methanobacteriati</taxon>
        <taxon>Methanobacteriota</taxon>
        <taxon>Methanomada group</taxon>
        <taxon>Methanobacteria</taxon>
        <taxon>Methanobacteriales</taxon>
        <taxon>Methanobacteriaceae</taxon>
        <taxon>Methanobrevibacter</taxon>
    </lineage>
</organism>
<accession>A0A1G5XJ41</accession>
<protein>
    <submittedName>
        <fullName evidence="1">Uncharacterized protein</fullName>
    </submittedName>
</protein>